<dbReference type="RefSeq" id="WP_175527336.1">
    <property type="nucleotide sequence ID" value="NZ_FOND01000015.1"/>
</dbReference>
<reference evidence="3" key="1">
    <citation type="submission" date="2016-10" db="EMBL/GenBank/DDBJ databases">
        <authorList>
            <person name="Varghese N."/>
            <person name="Submissions S."/>
        </authorList>
    </citation>
    <scope>NUCLEOTIDE SEQUENCE [LARGE SCALE GENOMIC DNA]</scope>
    <source>
        <strain evidence="3">DSM 46838</strain>
    </source>
</reference>
<sequence>MRWIQDRRHVWLHPVLPLVALALVGAIDGLLAWRAWPIVVHGALDESAHLLTALVLLAALLPARLRHLLPWALLGIVAIDVDHLPLYFWGVGAAAGSGRPVTHSLLTIAVLLGGAALLRRLRAPLAGLAVGVALHLVRDLATGPGVPLLWPLSDTAVTAPYAGYLGVLAIGTAAAVVRRRRAALSA</sequence>
<keyword evidence="1" id="KW-1133">Transmembrane helix</keyword>
<dbReference type="STRING" id="1798228.SAMN05216574_115115"/>
<evidence type="ECO:0000256" key="1">
    <source>
        <dbReference type="SAM" id="Phobius"/>
    </source>
</evidence>
<dbReference type="InterPro" id="IPR007404">
    <property type="entry name" value="YdjM-like"/>
</dbReference>
<accession>A0A1I2JBJ0</accession>
<evidence type="ECO:0000313" key="3">
    <source>
        <dbReference type="Proteomes" id="UP000198589"/>
    </source>
</evidence>
<feature type="transmembrane region" description="Helical" evidence="1">
    <location>
        <begin position="39"/>
        <end position="61"/>
    </location>
</feature>
<proteinExistence type="predicted"/>
<feature type="transmembrane region" description="Helical" evidence="1">
    <location>
        <begin position="101"/>
        <end position="118"/>
    </location>
</feature>
<organism evidence="2 3">
    <name type="scientific">Blastococcus tunisiensis</name>
    <dbReference type="NCBI Taxonomy" id="1798228"/>
    <lineage>
        <taxon>Bacteria</taxon>
        <taxon>Bacillati</taxon>
        <taxon>Actinomycetota</taxon>
        <taxon>Actinomycetes</taxon>
        <taxon>Geodermatophilales</taxon>
        <taxon>Geodermatophilaceae</taxon>
        <taxon>Blastococcus</taxon>
    </lineage>
</organism>
<dbReference type="AlphaFoldDB" id="A0A1I2JBJ0"/>
<feature type="transmembrane region" description="Helical" evidence="1">
    <location>
        <begin position="68"/>
        <end position="89"/>
    </location>
</feature>
<protein>
    <submittedName>
        <fullName evidence="2">Inner membrane protein</fullName>
    </submittedName>
</protein>
<gene>
    <name evidence="2" type="ORF">SAMN05216574_115115</name>
</gene>
<keyword evidence="3" id="KW-1185">Reference proteome</keyword>
<keyword evidence="1" id="KW-0812">Transmembrane</keyword>
<evidence type="ECO:0000313" key="2">
    <source>
        <dbReference type="EMBL" id="SFF51340.1"/>
    </source>
</evidence>
<dbReference type="EMBL" id="FOND01000015">
    <property type="protein sequence ID" value="SFF51340.1"/>
    <property type="molecule type" value="Genomic_DNA"/>
</dbReference>
<feature type="transmembrane region" description="Helical" evidence="1">
    <location>
        <begin position="12"/>
        <end position="33"/>
    </location>
</feature>
<dbReference type="Pfam" id="PF04307">
    <property type="entry name" value="YdjM"/>
    <property type="match status" value="1"/>
</dbReference>
<feature type="transmembrane region" description="Helical" evidence="1">
    <location>
        <begin position="125"/>
        <end position="141"/>
    </location>
</feature>
<keyword evidence="1" id="KW-0472">Membrane</keyword>
<feature type="transmembrane region" description="Helical" evidence="1">
    <location>
        <begin position="161"/>
        <end position="177"/>
    </location>
</feature>
<dbReference type="Proteomes" id="UP000198589">
    <property type="component" value="Unassembled WGS sequence"/>
</dbReference>
<name>A0A1I2JBJ0_9ACTN</name>